<name>A0A843AZ78_METFO</name>
<comment type="caution">
    <text evidence="1">The sequence shown here is derived from an EMBL/GenBank/DDBJ whole genome shotgun (WGS) entry which is preliminary data.</text>
</comment>
<evidence type="ECO:0000313" key="2">
    <source>
        <dbReference type="Proteomes" id="UP000606900"/>
    </source>
</evidence>
<gene>
    <name evidence="1" type="ORF">ISP06_10790</name>
</gene>
<dbReference type="RefSeq" id="WP_276700013.1">
    <property type="nucleotide sequence ID" value="NZ_JADIIL010000038.1"/>
</dbReference>
<dbReference type="Proteomes" id="UP000606900">
    <property type="component" value="Unassembled WGS sequence"/>
</dbReference>
<dbReference type="InterPro" id="IPR027417">
    <property type="entry name" value="P-loop_NTPase"/>
</dbReference>
<dbReference type="Gene3D" id="3.40.50.300">
    <property type="entry name" value="P-loop containing nucleotide triphosphate hydrolases"/>
    <property type="match status" value="1"/>
</dbReference>
<evidence type="ECO:0008006" key="3">
    <source>
        <dbReference type="Google" id="ProtNLM"/>
    </source>
</evidence>
<proteinExistence type="predicted"/>
<dbReference type="EMBL" id="JADIIL010000038">
    <property type="protein sequence ID" value="MBF4475935.1"/>
    <property type="molecule type" value="Genomic_DNA"/>
</dbReference>
<sequence length="732" mass="85624">MEKICVNFENCYGIKKLEHDFDFTESNGFVIYASNGTMKTSFAKTFIDIHNEDEPKDRIYEREPVIFDVDKISSGVRTTIDKNEIFVIESFKDDFNFDKISRLIVRKDLKDKYDKLFNEINTSKTKLIRRMANLLGLPQKNVEETFMIDFNHLKGNFFDFLVSLESEIDGDIKIPVNDIKYKVIFDKNLLNFIKDPEIFESIEEYAEKYSDIIAKSPIFEENLFTHNDAANVGKNLDKSNFFKAEHKISLKNGEIINNKKELDELIKKQKELVLSDETLKNIFEKIDSALERNGDFRQFKSILNNYPTIIIPELENIEDFKKKVWIAILNSEIELYNELIGIYVSGKSEIENIIEEAKSEESAWKDVVDLFNERFFVPFKIKVVNQADVILKNEVPTLEFIYTDETEHKKMDKDEILGILSNGEKRALYLLNIIYEIEARKLDGNPVLIIADDIADSFDYQNKYAIVEYLSDILKEDFFKLIILTHNFDFYRTVGSRLDIHRKNGLMVLKNHEEIKIVDGQYLNSAFGFWKRQLEEKNANNCKRIIIASIPFVRNLIEYIKGKQEPDYLLLTNLLHLKENSGNIQLSELQRIYSNVWNTNFILDDDTTVFDFIFDEAEIIKDEETSGINLENKIALSIAIRLIAEDYMIYKITDKTAIAEIGSNQTRKLFNLFKEEYRDRSAVPILEKVNLMTPENIHLNSFMYEPILDMDDKNLRDLYQDVKVINDARDST</sequence>
<dbReference type="CDD" id="cd00267">
    <property type="entry name" value="ABC_ATPase"/>
    <property type="match status" value="1"/>
</dbReference>
<accession>A0A843AZ78</accession>
<dbReference type="SUPFAM" id="SSF52540">
    <property type="entry name" value="P-loop containing nucleoside triphosphate hydrolases"/>
    <property type="match status" value="1"/>
</dbReference>
<dbReference type="AlphaFoldDB" id="A0A843AZ78"/>
<evidence type="ECO:0000313" key="1">
    <source>
        <dbReference type="EMBL" id="MBF4475935.1"/>
    </source>
</evidence>
<organism evidence="1 2">
    <name type="scientific">Methanobacterium formicicum</name>
    <dbReference type="NCBI Taxonomy" id="2162"/>
    <lineage>
        <taxon>Archaea</taxon>
        <taxon>Methanobacteriati</taxon>
        <taxon>Methanobacteriota</taxon>
        <taxon>Methanomada group</taxon>
        <taxon>Methanobacteria</taxon>
        <taxon>Methanobacteriales</taxon>
        <taxon>Methanobacteriaceae</taxon>
        <taxon>Methanobacterium</taxon>
    </lineage>
</organism>
<reference evidence="1" key="1">
    <citation type="submission" date="2020-10" db="EMBL/GenBank/DDBJ databases">
        <title>Dehalococcoides mccartyi of a TCE/Cr reducing biochatode.</title>
        <authorList>
            <person name="Matturro B."/>
        </authorList>
    </citation>
    <scope>NUCLEOTIDE SEQUENCE</scope>
    <source>
        <strain evidence="1">Bin2</strain>
    </source>
</reference>
<protein>
    <recommendedName>
        <fullName evidence="3">Protein CR006 P-loop domain-containing protein</fullName>
    </recommendedName>
</protein>